<dbReference type="GO" id="GO:0016042">
    <property type="term" value="P:lipid catabolic process"/>
    <property type="evidence" value="ECO:0007669"/>
    <property type="project" value="TreeGrafter"/>
</dbReference>
<protein>
    <recommendedName>
        <fullName evidence="6">Lipase domain-containing protein</fullName>
    </recommendedName>
</protein>
<name>A0AAV2B1X6_9ARAC</name>
<dbReference type="Pfam" id="PF00151">
    <property type="entry name" value="Lipase"/>
    <property type="match status" value="1"/>
</dbReference>
<evidence type="ECO:0000256" key="3">
    <source>
        <dbReference type="ARBA" id="ARBA00022525"/>
    </source>
</evidence>
<dbReference type="InterPro" id="IPR000734">
    <property type="entry name" value="TAG_lipase"/>
</dbReference>
<evidence type="ECO:0000259" key="6">
    <source>
        <dbReference type="Pfam" id="PF00151"/>
    </source>
</evidence>
<dbReference type="PRINTS" id="PR00821">
    <property type="entry name" value="TAGLIPASE"/>
</dbReference>
<keyword evidence="8" id="KW-1185">Reference proteome</keyword>
<evidence type="ECO:0000256" key="5">
    <source>
        <dbReference type="SAM" id="SignalP"/>
    </source>
</evidence>
<dbReference type="InterPro" id="IPR013818">
    <property type="entry name" value="Lipase"/>
</dbReference>
<dbReference type="SUPFAM" id="SSF53474">
    <property type="entry name" value="alpha/beta-Hydrolases"/>
    <property type="match status" value="1"/>
</dbReference>
<feature type="chain" id="PRO_5043886646" description="Lipase domain-containing protein" evidence="5">
    <location>
        <begin position="23"/>
        <end position="369"/>
    </location>
</feature>
<dbReference type="Proteomes" id="UP001497382">
    <property type="component" value="Unassembled WGS sequence"/>
</dbReference>
<proteinExistence type="inferred from homology"/>
<comment type="caution">
    <text evidence="7">The sequence shown here is derived from an EMBL/GenBank/DDBJ whole genome shotgun (WGS) entry which is preliminary data.</text>
</comment>
<keyword evidence="3" id="KW-0964">Secreted</keyword>
<evidence type="ECO:0000313" key="7">
    <source>
        <dbReference type="EMBL" id="CAL1289444.1"/>
    </source>
</evidence>
<dbReference type="GO" id="GO:0005615">
    <property type="term" value="C:extracellular space"/>
    <property type="evidence" value="ECO:0007669"/>
    <property type="project" value="TreeGrafter"/>
</dbReference>
<keyword evidence="5" id="KW-0732">Signal</keyword>
<dbReference type="EMBL" id="CAXIEN010000249">
    <property type="protein sequence ID" value="CAL1289444.1"/>
    <property type="molecule type" value="Genomic_DNA"/>
</dbReference>
<dbReference type="CDD" id="cd00707">
    <property type="entry name" value="Pancreat_lipase_like"/>
    <property type="match status" value="1"/>
</dbReference>
<evidence type="ECO:0000256" key="1">
    <source>
        <dbReference type="ARBA" id="ARBA00004613"/>
    </source>
</evidence>
<dbReference type="GO" id="GO:0016298">
    <property type="term" value="F:lipase activity"/>
    <property type="evidence" value="ECO:0007669"/>
    <property type="project" value="InterPro"/>
</dbReference>
<dbReference type="Gene3D" id="3.40.50.1820">
    <property type="entry name" value="alpha/beta hydrolase"/>
    <property type="match status" value="1"/>
</dbReference>
<gene>
    <name evidence="7" type="ORF">LARSCL_LOCUS15947</name>
</gene>
<dbReference type="InterPro" id="IPR033906">
    <property type="entry name" value="Lipase_N"/>
</dbReference>
<evidence type="ECO:0000256" key="4">
    <source>
        <dbReference type="RuleBase" id="RU004262"/>
    </source>
</evidence>
<comment type="subcellular location">
    <subcellularLocation>
        <location evidence="1">Secreted</location>
    </subcellularLocation>
</comment>
<feature type="domain" description="Lipase" evidence="6">
    <location>
        <begin position="60"/>
        <end position="352"/>
    </location>
</feature>
<feature type="signal peptide" evidence="5">
    <location>
        <begin position="1"/>
        <end position="22"/>
    </location>
</feature>
<reference evidence="7 8" key="1">
    <citation type="submission" date="2024-04" db="EMBL/GenBank/DDBJ databases">
        <authorList>
            <person name="Rising A."/>
            <person name="Reimegard J."/>
            <person name="Sonavane S."/>
            <person name="Akerstrom W."/>
            <person name="Nylinder S."/>
            <person name="Hedman E."/>
            <person name="Kallberg Y."/>
        </authorList>
    </citation>
    <scope>NUCLEOTIDE SEQUENCE [LARGE SCALE GENOMIC DNA]</scope>
</reference>
<dbReference type="AlphaFoldDB" id="A0AAV2B1X6"/>
<dbReference type="PANTHER" id="PTHR11610">
    <property type="entry name" value="LIPASE"/>
    <property type="match status" value="1"/>
</dbReference>
<evidence type="ECO:0000256" key="2">
    <source>
        <dbReference type="ARBA" id="ARBA00010701"/>
    </source>
</evidence>
<organism evidence="7 8">
    <name type="scientific">Larinioides sclopetarius</name>
    <dbReference type="NCBI Taxonomy" id="280406"/>
    <lineage>
        <taxon>Eukaryota</taxon>
        <taxon>Metazoa</taxon>
        <taxon>Ecdysozoa</taxon>
        <taxon>Arthropoda</taxon>
        <taxon>Chelicerata</taxon>
        <taxon>Arachnida</taxon>
        <taxon>Araneae</taxon>
        <taxon>Araneomorphae</taxon>
        <taxon>Entelegynae</taxon>
        <taxon>Araneoidea</taxon>
        <taxon>Araneidae</taxon>
        <taxon>Larinioides</taxon>
    </lineage>
</organism>
<comment type="similarity">
    <text evidence="2 4">Belongs to the AB hydrolase superfamily. Lipase family.</text>
</comment>
<sequence>MTTRSLVIVLLVAVLVVQQTEAENIGDIVIGIIEIFVALVELVITDIADIIGEAINPPANRNSSIQYLLFTPENPNETCYLEPNLKSLERCPFDPTYPMKFLIHGFRSVLGSTSLYWQMKDKMLELYDYNVIVVNWTSYDQFPYKLACANTVTIGNDIAEVIKFLQNNTGLKAKDIHLIGHSLGAHLAGATGRKISNLQRITGLDPAGPLYYPVQVFPALNYKDANFVDVIHTSNITTGYGYPDPMGDMDFFPNGGTSQPQCQTLGVNFTGPASLYTGSCNHRASLTYFLESINSTKCVFLSTMCNNYADFSNGLCSKDSLPMAEMGLPAKPIVGLEPKSKFYLRTRVYKPYCIKDGYEPINDSNQKEQ</sequence>
<evidence type="ECO:0000313" key="8">
    <source>
        <dbReference type="Proteomes" id="UP001497382"/>
    </source>
</evidence>
<accession>A0AAV2B1X6</accession>
<dbReference type="InterPro" id="IPR029058">
    <property type="entry name" value="AB_hydrolase_fold"/>
</dbReference>